<protein>
    <submittedName>
        <fullName evidence="1">Uncharacterized protein</fullName>
    </submittedName>
</protein>
<gene>
    <name evidence="1" type="ORF">MNB_SV-5-1689</name>
</gene>
<evidence type="ECO:0000313" key="1">
    <source>
        <dbReference type="EMBL" id="SFZ97754.1"/>
    </source>
</evidence>
<dbReference type="AlphaFoldDB" id="A0A1W1ECK3"/>
<sequence length="48" mass="5708">MFIKQSNFRLDLAKKLLEAGNYQESYKISHDEYKKLQTLLKSIKGEMK</sequence>
<name>A0A1W1ECK3_9ZZZZ</name>
<organism evidence="1">
    <name type="scientific">hydrothermal vent metagenome</name>
    <dbReference type="NCBI Taxonomy" id="652676"/>
    <lineage>
        <taxon>unclassified sequences</taxon>
        <taxon>metagenomes</taxon>
        <taxon>ecological metagenomes</taxon>
    </lineage>
</organism>
<dbReference type="EMBL" id="FPKX01000019">
    <property type="protein sequence ID" value="SFZ97754.1"/>
    <property type="molecule type" value="Genomic_DNA"/>
</dbReference>
<reference evidence="1" key="1">
    <citation type="submission" date="2016-10" db="EMBL/GenBank/DDBJ databases">
        <authorList>
            <person name="de Groot N.N."/>
        </authorList>
    </citation>
    <scope>NUCLEOTIDE SEQUENCE</scope>
</reference>
<accession>A0A1W1ECK3</accession>
<proteinExistence type="predicted"/>